<accession>A0AB33KKF5</accession>
<feature type="compositionally biased region" description="Basic residues" evidence="2">
    <location>
        <begin position="7"/>
        <end position="17"/>
    </location>
</feature>
<dbReference type="Pfam" id="PF13424">
    <property type="entry name" value="TPR_12"/>
    <property type="match status" value="4"/>
</dbReference>
<feature type="region of interest" description="Disordered" evidence="2">
    <location>
        <begin position="1"/>
        <end position="34"/>
    </location>
</feature>
<dbReference type="InterPro" id="IPR019734">
    <property type="entry name" value="TPR_rpt"/>
</dbReference>
<dbReference type="InterPro" id="IPR027417">
    <property type="entry name" value="P-loop_NTPase"/>
</dbReference>
<dbReference type="Gene3D" id="3.40.50.300">
    <property type="entry name" value="P-loop containing nucleotide triphosphate hydrolases"/>
    <property type="match status" value="1"/>
</dbReference>
<dbReference type="SUPFAM" id="SSF48452">
    <property type="entry name" value="TPR-like"/>
    <property type="match status" value="3"/>
</dbReference>
<organism evidence="3">
    <name type="scientific">Streptomyces sp. CMC78</name>
    <dbReference type="NCBI Taxonomy" id="3231512"/>
    <lineage>
        <taxon>Bacteria</taxon>
        <taxon>Bacillati</taxon>
        <taxon>Actinomycetota</taxon>
        <taxon>Actinomycetes</taxon>
        <taxon>Kitasatosporales</taxon>
        <taxon>Streptomycetaceae</taxon>
        <taxon>Streptomyces</taxon>
    </lineage>
</organism>
<dbReference type="AlphaFoldDB" id="A0AB33KKF5"/>
<proteinExistence type="predicted"/>
<dbReference type="InterPro" id="IPR011990">
    <property type="entry name" value="TPR-like_helical_dom_sf"/>
</dbReference>
<name>A0AB33KKF5_9ACTN</name>
<sequence length="988" mass="107658">MGGKNNGAKRKGKKSGKPQRGQARAGGAGRNDFRGAGFTGSQVLGYGTMTANTYVQQYAPVPTALDALPQPPAGFIGREDDLAHILGVLDPDRSGAGPAVAVLSGWGGVGKTTLACASGHAAQERGWFTGVLLVDLRGYDPQTAQAEEALEALLRSLGVPHEHLPPPGAGREALYRSQLNVRQEKGERLLVVADNASAVAQVQPLMPPGHHGMLITSRHRLTGLGRMRTVNRLQPADAVALLDAALKNNDPDDPRVGEDPEAAERLASACGFLPLALQITAALLAQDPEQPLSERADALGGTEGVLDGLDDGERSLRTMFDQSLERLAVQEQELFRLLALNLGPDISTSAAAVLADQSEPATERLLARLAASHLIERTPAARGRWQMHDLLRAYAHEQAAAVMDRGRAPRRRYDQARDRLIHHYLEHARAANTHLAPPGTVVSARFTDREQALAWFDAERENLMATAHTTPQAGLDLSFALGPYLKWRHRLQDHVVIRALALDACTKLKDTQNKASVWNNLGGALQELRRFDDALHALETARDLYHQTGNTNGEASAWNNLGGTLQELRRFDDGLHALETARDLHQRTGNTNGEADAWNNLGLALIEQRRLDDALHALETAHDLYQQTSDTNGEASAWNNLGTTLRELRRFDEALHAHQTARDLHQRTGNTNGEADAWNNLGGTLRELRRFDDAVHAHQTARDLHQQTGDTHGEAGAWNNLGNAYRGLRHFDDALHTNQTARGLYQQTGDTHGQASAWNNLGTVLQDLRRFEEAFQAHETARDLYRQNGDTHGQASAWNNLGTSLKELRRFEEALQAYETARDLYRQTGDTHGQAVAWNNLGNAFQDLRRFEDALHAHETARDFHEQTGDAHGQAVAWNNIGTAYRGLDRADEAAVAGERAAAMLAATKDWFNTGEAWGELATTLTAAGADSARVREAWEQSADAYARAGAREEADASRERVGSTEPAGVQPLAAADRPERDGPSESG</sequence>
<keyword evidence="1" id="KW-0802">TPR repeat</keyword>
<evidence type="ECO:0000313" key="3">
    <source>
        <dbReference type="EMBL" id="BFP55984.1"/>
    </source>
</evidence>
<dbReference type="PANTHER" id="PTHR10098:SF106">
    <property type="entry name" value="TETRATRICOPEPTIDE REPEAT PROTEIN 28-LIKE PROTEIN"/>
    <property type="match status" value="1"/>
</dbReference>
<evidence type="ECO:0000256" key="2">
    <source>
        <dbReference type="SAM" id="MobiDB-lite"/>
    </source>
</evidence>
<evidence type="ECO:0000256" key="1">
    <source>
        <dbReference type="PROSITE-ProRule" id="PRU00339"/>
    </source>
</evidence>
<feature type="compositionally biased region" description="Basic and acidic residues" evidence="2">
    <location>
        <begin position="977"/>
        <end position="988"/>
    </location>
</feature>
<dbReference type="EMBL" id="AP035884">
    <property type="protein sequence ID" value="BFP55984.1"/>
    <property type="molecule type" value="Genomic_DNA"/>
</dbReference>
<feature type="repeat" description="TPR" evidence="1">
    <location>
        <begin position="635"/>
        <end position="668"/>
    </location>
</feature>
<feature type="region of interest" description="Disordered" evidence="2">
    <location>
        <begin position="942"/>
        <end position="988"/>
    </location>
</feature>
<dbReference type="SUPFAM" id="SSF52540">
    <property type="entry name" value="P-loop containing nucleoside triphosphate hydrolases"/>
    <property type="match status" value="1"/>
</dbReference>
<gene>
    <name evidence="3" type="ORF">SCMC78_57910</name>
</gene>
<dbReference type="PROSITE" id="PS50005">
    <property type="entry name" value="TPR"/>
    <property type="match status" value="4"/>
</dbReference>
<feature type="repeat" description="TPR" evidence="1">
    <location>
        <begin position="795"/>
        <end position="828"/>
    </location>
</feature>
<dbReference type="RefSeq" id="WP_408054447.1">
    <property type="nucleotide sequence ID" value="NZ_AP035884.1"/>
</dbReference>
<feature type="repeat" description="TPR" evidence="1">
    <location>
        <begin position="755"/>
        <end position="788"/>
    </location>
</feature>
<feature type="compositionally biased region" description="Basic and acidic residues" evidence="2">
    <location>
        <begin position="950"/>
        <end position="963"/>
    </location>
</feature>
<feature type="repeat" description="TPR" evidence="1">
    <location>
        <begin position="595"/>
        <end position="628"/>
    </location>
</feature>
<evidence type="ECO:0008006" key="4">
    <source>
        <dbReference type="Google" id="ProtNLM"/>
    </source>
</evidence>
<dbReference type="KEGG" id="stcm:SCMC78_57910"/>
<dbReference type="PRINTS" id="PR00364">
    <property type="entry name" value="DISEASERSIST"/>
</dbReference>
<dbReference type="Gene3D" id="1.25.40.10">
    <property type="entry name" value="Tetratricopeptide repeat domain"/>
    <property type="match status" value="2"/>
</dbReference>
<reference evidence="3" key="1">
    <citation type="submission" date="2024-07" db="EMBL/GenBank/DDBJ databases">
        <title>Complete genome sequences of cellulolytic bacteria, Kitasatospora sp. CMC57 and Streptomyces sp. CMC78, isolated from Japanese agricultural soil.</title>
        <authorList>
            <person name="Hashimoto T."/>
            <person name="Ito M."/>
            <person name="Iwamoto M."/>
            <person name="Fukahori D."/>
            <person name="Shoda T."/>
            <person name="Sakoda M."/>
            <person name="Morohoshi T."/>
            <person name="Mitsuboshi M."/>
            <person name="Nishizawa T."/>
        </authorList>
    </citation>
    <scope>NUCLEOTIDE SEQUENCE</scope>
    <source>
        <strain evidence="3">CMC78</strain>
    </source>
</reference>
<dbReference type="SMART" id="SM00028">
    <property type="entry name" value="TPR"/>
    <property type="match status" value="10"/>
</dbReference>
<protein>
    <recommendedName>
        <fullName evidence="4">NB-ARC domain-containing protein</fullName>
    </recommendedName>
</protein>
<dbReference type="PANTHER" id="PTHR10098">
    <property type="entry name" value="RAPSYN-RELATED"/>
    <property type="match status" value="1"/>
</dbReference>